<evidence type="ECO:0008006" key="9">
    <source>
        <dbReference type="Google" id="ProtNLM"/>
    </source>
</evidence>
<dbReference type="InterPro" id="IPR011990">
    <property type="entry name" value="TPR-like_helical_dom_sf"/>
</dbReference>
<evidence type="ECO:0000256" key="4">
    <source>
        <dbReference type="SAM" id="MobiDB-lite"/>
    </source>
</evidence>
<keyword evidence="1" id="KW-0677">Repeat</keyword>
<dbReference type="PROSITE" id="PS50005">
    <property type="entry name" value="TPR"/>
    <property type="match status" value="2"/>
</dbReference>
<organism evidence="5 7">
    <name type="scientific">Rotaria sordida</name>
    <dbReference type="NCBI Taxonomy" id="392033"/>
    <lineage>
        <taxon>Eukaryota</taxon>
        <taxon>Metazoa</taxon>
        <taxon>Spiralia</taxon>
        <taxon>Gnathifera</taxon>
        <taxon>Rotifera</taxon>
        <taxon>Eurotatoria</taxon>
        <taxon>Bdelloidea</taxon>
        <taxon>Philodinida</taxon>
        <taxon>Philodinidae</taxon>
        <taxon>Rotaria</taxon>
    </lineage>
</organism>
<dbReference type="Pfam" id="PF13424">
    <property type="entry name" value="TPR_12"/>
    <property type="match status" value="2"/>
</dbReference>
<feature type="compositionally biased region" description="Low complexity" evidence="4">
    <location>
        <begin position="97"/>
        <end position="113"/>
    </location>
</feature>
<dbReference type="SMART" id="SM00028">
    <property type="entry name" value="TPR"/>
    <property type="match status" value="5"/>
</dbReference>
<comment type="caution">
    <text evidence="5">The sequence shown here is derived from an EMBL/GenBank/DDBJ whole genome shotgun (WGS) entry which is preliminary data.</text>
</comment>
<evidence type="ECO:0000313" key="5">
    <source>
        <dbReference type="EMBL" id="CAF0923140.1"/>
    </source>
</evidence>
<dbReference type="EMBL" id="CAJNOH010000169">
    <property type="protein sequence ID" value="CAF0923140.1"/>
    <property type="molecule type" value="Genomic_DNA"/>
</dbReference>
<protein>
    <recommendedName>
        <fullName evidence="9">Tetratricopeptide repeat protein</fullName>
    </recommendedName>
</protein>
<dbReference type="Pfam" id="PF13374">
    <property type="entry name" value="TPR_10"/>
    <property type="match status" value="1"/>
</dbReference>
<dbReference type="InterPro" id="IPR019734">
    <property type="entry name" value="TPR_rpt"/>
</dbReference>
<keyword evidence="8" id="KW-1185">Reference proteome</keyword>
<dbReference type="PANTHER" id="PTHR45641">
    <property type="entry name" value="TETRATRICOPEPTIDE REPEAT PROTEIN (AFU_ORTHOLOGUE AFUA_6G03870)"/>
    <property type="match status" value="1"/>
</dbReference>
<dbReference type="EMBL" id="CAJNOL010000208">
    <property type="protein sequence ID" value="CAF0933718.1"/>
    <property type="molecule type" value="Genomic_DNA"/>
</dbReference>
<name>A0A814B7U8_9BILA</name>
<evidence type="ECO:0000256" key="1">
    <source>
        <dbReference type="ARBA" id="ARBA00022737"/>
    </source>
</evidence>
<dbReference type="Gene3D" id="1.25.40.10">
    <property type="entry name" value="Tetratricopeptide repeat domain"/>
    <property type="match status" value="2"/>
</dbReference>
<dbReference type="Proteomes" id="UP000663854">
    <property type="component" value="Unassembled WGS sequence"/>
</dbReference>
<keyword evidence="2 3" id="KW-0802">TPR repeat</keyword>
<sequence length="404" mass="44690">MDLASSPGYRSDLSSVLFKIDCDASVKLAEVSIENRSSIVIFDVGTTFRIVCINRGTISIIKMTAVPDEGKKMAREYKDNHKGETIQTLLDQLLAPPQQPSSTLPKSPLSSPSEPMHPLSSPSEPIHPLSSSTQAIDSKPKISDDELQAENYVKNGEIDLAIAAYRRICPTSASILIHIGDLYADKKGDYDNALHCYTQALKMQEETDEDTTETITLIGMVHHESRKFDLSLQYHTRALKLRESRVPLDQASIATNLVGMSNAHRARHELSEALDYARRALAIREAIVPVNEVSVAASLATLANIHYDLGDASQALKFGMNAFTIFDRTLPSDSPELAAVLNNLGAIQMSLGAISEARQYFEKSLEIYRQSLPWGHPYLVKLENNIRHVTETQKQTENDSKVKS</sequence>
<dbReference type="AlphaFoldDB" id="A0A814B7U8"/>
<accession>A0A814B7U8</accession>
<feature type="repeat" description="TPR" evidence="3">
    <location>
        <begin position="338"/>
        <end position="371"/>
    </location>
</feature>
<feature type="repeat" description="TPR" evidence="3">
    <location>
        <begin position="212"/>
        <end position="245"/>
    </location>
</feature>
<evidence type="ECO:0000313" key="8">
    <source>
        <dbReference type="Proteomes" id="UP000663870"/>
    </source>
</evidence>
<evidence type="ECO:0000256" key="2">
    <source>
        <dbReference type="ARBA" id="ARBA00022803"/>
    </source>
</evidence>
<dbReference type="Proteomes" id="UP000663870">
    <property type="component" value="Unassembled WGS sequence"/>
</dbReference>
<evidence type="ECO:0000313" key="6">
    <source>
        <dbReference type="EMBL" id="CAF0933718.1"/>
    </source>
</evidence>
<proteinExistence type="predicted"/>
<reference evidence="5" key="1">
    <citation type="submission" date="2021-02" db="EMBL/GenBank/DDBJ databases">
        <authorList>
            <person name="Nowell W R."/>
        </authorList>
    </citation>
    <scope>NUCLEOTIDE SEQUENCE</scope>
</reference>
<evidence type="ECO:0000256" key="3">
    <source>
        <dbReference type="PROSITE-ProRule" id="PRU00339"/>
    </source>
</evidence>
<feature type="region of interest" description="Disordered" evidence="4">
    <location>
        <begin position="97"/>
        <end position="139"/>
    </location>
</feature>
<gene>
    <name evidence="6" type="ORF">JXQ802_LOCUS10777</name>
    <name evidence="5" type="ORF">PYM288_LOCUS10636</name>
</gene>
<dbReference type="SUPFAM" id="SSF48452">
    <property type="entry name" value="TPR-like"/>
    <property type="match status" value="1"/>
</dbReference>
<evidence type="ECO:0000313" key="7">
    <source>
        <dbReference type="Proteomes" id="UP000663854"/>
    </source>
</evidence>
<dbReference type="PANTHER" id="PTHR45641:SF19">
    <property type="entry name" value="NEPHROCYSTIN-3"/>
    <property type="match status" value="1"/>
</dbReference>